<dbReference type="HOGENOM" id="CLU_1630112_0_0_1"/>
<protein>
    <submittedName>
        <fullName evidence="2">Uncharacterized protein</fullName>
    </submittedName>
</protein>
<keyword evidence="3" id="KW-1185">Reference proteome</keyword>
<feature type="region of interest" description="Disordered" evidence="1">
    <location>
        <begin position="1"/>
        <end position="47"/>
    </location>
</feature>
<dbReference type="GeneID" id="17264360"/>
<evidence type="ECO:0000256" key="1">
    <source>
        <dbReference type="SAM" id="MobiDB-lite"/>
    </source>
</evidence>
<dbReference type="KEGG" id="ehx:EMIHUDRAFT_436150"/>
<dbReference type="AlphaFoldDB" id="A0A0D3J5M8"/>
<evidence type="ECO:0000313" key="2">
    <source>
        <dbReference type="EnsemblProtists" id="EOD18813"/>
    </source>
</evidence>
<organism evidence="2 3">
    <name type="scientific">Emiliania huxleyi (strain CCMP1516)</name>
    <dbReference type="NCBI Taxonomy" id="280463"/>
    <lineage>
        <taxon>Eukaryota</taxon>
        <taxon>Haptista</taxon>
        <taxon>Haptophyta</taxon>
        <taxon>Prymnesiophyceae</taxon>
        <taxon>Isochrysidales</taxon>
        <taxon>Noelaerhabdaceae</taxon>
        <taxon>Emiliania</taxon>
    </lineage>
</organism>
<evidence type="ECO:0000313" key="3">
    <source>
        <dbReference type="Proteomes" id="UP000013827"/>
    </source>
</evidence>
<dbReference type="RefSeq" id="XP_005771242.1">
    <property type="nucleotide sequence ID" value="XM_005771185.1"/>
</dbReference>
<feature type="compositionally biased region" description="Low complexity" evidence="1">
    <location>
        <begin position="1"/>
        <end position="17"/>
    </location>
</feature>
<proteinExistence type="predicted"/>
<accession>A0A0D3J5M8</accession>
<reference evidence="2" key="2">
    <citation type="submission" date="2024-10" db="UniProtKB">
        <authorList>
            <consortium name="EnsemblProtists"/>
        </authorList>
    </citation>
    <scope>IDENTIFICATION</scope>
</reference>
<name>A0A0D3J5M8_EMIH1</name>
<sequence>MRYAARPRASLLSSPRRSPFHTRTQRSRRENRSSSTASRRDRRWISGHGRTRTWRQCPRRRRRRAAAQVWLHPLRLPSRCRVNSAGASILTCPLPPASRSFCRHAPLRTAGLTRVRRFPEPLGKRQHRPGKNVRFCESDFVASGPASCLQADTVFLPVSCLRF</sequence>
<reference evidence="3" key="1">
    <citation type="journal article" date="2013" name="Nature">
        <title>Pan genome of the phytoplankton Emiliania underpins its global distribution.</title>
        <authorList>
            <person name="Read B.A."/>
            <person name="Kegel J."/>
            <person name="Klute M.J."/>
            <person name="Kuo A."/>
            <person name="Lefebvre S.C."/>
            <person name="Maumus F."/>
            <person name="Mayer C."/>
            <person name="Miller J."/>
            <person name="Monier A."/>
            <person name="Salamov A."/>
            <person name="Young J."/>
            <person name="Aguilar M."/>
            <person name="Claverie J.M."/>
            <person name="Frickenhaus S."/>
            <person name="Gonzalez K."/>
            <person name="Herman E.K."/>
            <person name="Lin Y.C."/>
            <person name="Napier J."/>
            <person name="Ogata H."/>
            <person name="Sarno A.F."/>
            <person name="Shmutz J."/>
            <person name="Schroeder D."/>
            <person name="de Vargas C."/>
            <person name="Verret F."/>
            <person name="von Dassow P."/>
            <person name="Valentin K."/>
            <person name="Van de Peer Y."/>
            <person name="Wheeler G."/>
            <person name="Dacks J.B."/>
            <person name="Delwiche C.F."/>
            <person name="Dyhrman S.T."/>
            <person name="Glockner G."/>
            <person name="John U."/>
            <person name="Richards T."/>
            <person name="Worden A.Z."/>
            <person name="Zhang X."/>
            <person name="Grigoriev I.V."/>
            <person name="Allen A.E."/>
            <person name="Bidle K."/>
            <person name="Borodovsky M."/>
            <person name="Bowler C."/>
            <person name="Brownlee C."/>
            <person name="Cock J.M."/>
            <person name="Elias M."/>
            <person name="Gladyshev V.N."/>
            <person name="Groth M."/>
            <person name="Guda C."/>
            <person name="Hadaegh A."/>
            <person name="Iglesias-Rodriguez M.D."/>
            <person name="Jenkins J."/>
            <person name="Jones B.M."/>
            <person name="Lawson T."/>
            <person name="Leese F."/>
            <person name="Lindquist E."/>
            <person name="Lobanov A."/>
            <person name="Lomsadze A."/>
            <person name="Malik S.B."/>
            <person name="Marsh M.E."/>
            <person name="Mackinder L."/>
            <person name="Mock T."/>
            <person name="Mueller-Roeber B."/>
            <person name="Pagarete A."/>
            <person name="Parker M."/>
            <person name="Probert I."/>
            <person name="Quesneville H."/>
            <person name="Raines C."/>
            <person name="Rensing S.A."/>
            <person name="Riano-Pachon D.M."/>
            <person name="Richier S."/>
            <person name="Rokitta S."/>
            <person name="Shiraiwa Y."/>
            <person name="Soanes D.M."/>
            <person name="van der Giezen M."/>
            <person name="Wahlund T.M."/>
            <person name="Williams B."/>
            <person name="Wilson W."/>
            <person name="Wolfe G."/>
            <person name="Wurch L.L."/>
        </authorList>
    </citation>
    <scope>NUCLEOTIDE SEQUENCE</scope>
</reference>
<dbReference type="Proteomes" id="UP000013827">
    <property type="component" value="Unassembled WGS sequence"/>
</dbReference>
<dbReference type="EnsemblProtists" id="EOD18813">
    <property type="protein sequence ID" value="EOD18813"/>
    <property type="gene ID" value="EMIHUDRAFT_436150"/>
</dbReference>
<dbReference type="PaxDb" id="2903-EOD18813"/>